<feature type="region of interest" description="Disordered" evidence="1">
    <location>
        <begin position="108"/>
        <end position="129"/>
    </location>
</feature>
<dbReference type="AlphaFoldDB" id="A0A4R6QDI2"/>
<dbReference type="EMBL" id="SNXS01000016">
    <property type="protein sequence ID" value="TDP60445.1"/>
    <property type="molecule type" value="Genomic_DNA"/>
</dbReference>
<accession>A0A4R6QDI2</accession>
<feature type="compositionally biased region" description="Low complexity" evidence="1">
    <location>
        <begin position="108"/>
        <end position="123"/>
    </location>
</feature>
<comment type="caution">
    <text evidence="2">The sequence shown here is derived from an EMBL/GenBank/DDBJ whole genome shotgun (WGS) entry which is preliminary data.</text>
</comment>
<gene>
    <name evidence="2" type="ORF">DES47_11645</name>
</gene>
<reference evidence="2 3" key="1">
    <citation type="submission" date="2019-03" db="EMBL/GenBank/DDBJ databases">
        <title>Genomic Encyclopedia of Type Strains, Phase IV (KMG-IV): sequencing the most valuable type-strain genomes for metagenomic binning, comparative biology and taxonomic classification.</title>
        <authorList>
            <person name="Goeker M."/>
        </authorList>
    </citation>
    <scope>NUCLEOTIDE SEQUENCE [LARGE SCALE GENOMIC DNA]</scope>
    <source>
        <strain evidence="2 3">DSM 16998</strain>
    </source>
</reference>
<protein>
    <submittedName>
        <fullName evidence="2">Uncharacterized protein</fullName>
    </submittedName>
</protein>
<feature type="region of interest" description="Disordered" evidence="1">
    <location>
        <begin position="1"/>
        <end position="20"/>
    </location>
</feature>
<dbReference type="InParanoid" id="A0A4R6QDI2"/>
<proteinExistence type="predicted"/>
<evidence type="ECO:0000256" key="1">
    <source>
        <dbReference type="SAM" id="MobiDB-lite"/>
    </source>
</evidence>
<organism evidence="2 3">
    <name type="scientific">Roseateles toxinivorans</name>
    <dbReference type="NCBI Taxonomy" id="270368"/>
    <lineage>
        <taxon>Bacteria</taxon>
        <taxon>Pseudomonadati</taxon>
        <taxon>Pseudomonadota</taxon>
        <taxon>Betaproteobacteria</taxon>
        <taxon>Burkholderiales</taxon>
        <taxon>Sphaerotilaceae</taxon>
        <taxon>Roseateles</taxon>
    </lineage>
</organism>
<name>A0A4R6QDI2_9BURK</name>
<evidence type="ECO:0000313" key="2">
    <source>
        <dbReference type="EMBL" id="TDP60445.1"/>
    </source>
</evidence>
<sequence>MNRLTTSARRQEFPRPDQNASRLLTATATVRSLTLLPSGHVSCILQTPTGRLTVLSSAAMVHLPELHRSAQVQVVLLRVRRDTDGGTWHWQMLCCRALEEGKATVSPISAIPSPSAQTSTQTSLEGSRA</sequence>
<keyword evidence="3" id="KW-1185">Reference proteome</keyword>
<evidence type="ECO:0000313" key="3">
    <source>
        <dbReference type="Proteomes" id="UP000295361"/>
    </source>
</evidence>
<dbReference type="RefSeq" id="WP_133703940.1">
    <property type="nucleotide sequence ID" value="NZ_SNXS01000016.1"/>
</dbReference>
<dbReference type="Proteomes" id="UP000295361">
    <property type="component" value="Unassembled WGS sequence"/>
</dbReference>